<dbReference type="SUPFAM" id="SSF88659">
    <property type="entry name" value="Sigma3 and sigma4 domains of RNA polymerase sigma factors"/>
    <property type="match status" value="1"/>
</dbReference>
<reference evidence="8" key="1">
    <citation type="journal article" date="2014" name="Int. J. Syst. Evol. Microbiol.">
        <title>Complete genome sequence of Corynebacterium casei LMG S-19264T (=DSM 44701T), isolated from a smear-ripened cheese.</title>
        <authorList>
            <consortium name="US DOE Joint Genome Institute (JGI-PGF)"/>
            <person name="Walter F."/>
            <person name="Albersmeier A."/>
            <person name="Kalinowski J."/>
            <person name="Ruckert C."/>
        </authorList>
    </citation>
    <scope>NUCLEOTIDE SEQUENCE</scope>
    <source>
        <strain evidence="8">JCM 19831</strain>
    </source>
</reference>
<proteinExistence type="inferred from homology"/>
<evidence type="ECO:0000256" key="4">
    <source>
        <dbReference type="ARBA" id="ARBA00023125"/>
    </source>
</evidence>
<keyword evidence="2" id="KW-0805">Transcription regulation</keyword>
<keyword evidence="5" id="KW-0804">Transcription</keyword>
<evidence type="ECO:0000259" key="6">
    <source>
        <dbReference type="Pfam" id="PF04542"/>
    </source>
</evidence>
<accession>A0A917UB77</accession>
<name>A0A917UB77_9ACTN</name>
<keyword evidence="3" id="KW-0731">Sigma factor</keyword>
<evidence type="ECO:0000313" key="9">
    <source>
        <dbReference type="Proteomes" id="UP000642070"/>
    </source>
</evidence>
<dbReference type="InterPro" id="IPR014284">
    <property type="entry name" value="RNA_pol_sigma-70_dom"/>
</dbReference>
<dbReference type="CDD" id="cd06171">
    <property type="entry name" value="Sigma70_r4"/>
    <property type="match status" value="1"/>
</dbReference>
<protein>
    <submittedName>
        <fullName evidence="8">DNA-directed RNA polymerase sigma-70 factor</fullName>
    </submittedName>
</protein>
<dbReference type="GO" id="GO:0006352">
    <property type="term" value="P:DNA-templated transcription initiation"/>
    <property type="evidence" value="ECO:0007669"/>
    <property type="project" value="InterPro"/>
</dbReference>
<keyword evidence="8" id="KW-0240">DNA-directed RNA polymerase</keyword>
<dbReference type="InterPro" id="IPR039425">
    <property type="entry name" value="RNA_pol_sigma-70-like"/>
</dbReference>
<dbReference type="InterPro" id="IPR013325">
    <property type="entry name" value="RNA_pol_sigma_r2"/>
</dbReference>
<dbReference type="GO" id="GO:0000428">
    <property type="term" value="C:DNA-directed RNA polymerase complex"/>
    <property type="evidence" value="ECO:0007669"/>
    <property type="project" value="UniProtKB-KW"/>
</dbReference>
<sequence>MVLTPSDADVIAAAGRAPEHFAVLFDRHYAAIYAYAARRLGPDLAEDLASETFLVAFDRRDKYDTARADARPWLFGIVSNLVMRHGRAESRRLRLLARAAAEGPADPPDELVAGRVDAAVARGRLAAALARLPLADRDVLLLVAWAGLNQQEAAEALGIPAGTARSRLHRARQAMRRALDLEVEENE</sequence>
<dbReference type="Gene3D" id="1.10.10.10">
    <property type="entry name" value="Winged helix-like DNA-binding domain superfamily/Winged helix DNA-binding domain"/>
    <property type="match status" value="1"/>
</dbReference>
<keyword evidence="9" id="KW-1185">Reference proteome</keyword>
<reference evidence="8" key="2">
    <citation type="submission" date="2020-09" db="EMBL/GenBank/DDBJ databases">
        <authorList>
            <person name="Sun Q."/>
            <person name="Ohkuma M."/>
        </authorList>
    </citation>
    <scope>NUCLEOTIDE SEQUENCE</scope>
    <source>
        <strain evidence="8">JCM 19831</strain>
    </source>
</reference>
<evidence type="ECO:0000256" key="2">
    <source>
        <dbReference type="ARBA" id="ARBA00023015"/>
    </source>
</evidence>
<evidence type="ECO:0000256" key="1">
    <source>
        <dbReference type="ARBA" id="ARBA00010641"/>
    </source>
</evidence>
<dbReference type="InterPro" id="IPR013324">
    <property type="entry name" value="RNA_pol_sigma_r3/r4-like"/>
</dbReference>
<organism evidence="8 9">
    <name type="scientific">Dactylosporangium sucinum</name>
    <dbReference type="NCBI Taxonomy" id="1424081"/>
    <lineage>
        <taxon>Bacteria</taxon>
        <taxon>Bacillati</taxon>
        <taxon>Actinomycetota</taxon>
        <taxon>Actinomycetes</taxon>
        <taxon>Micromonosporales</taxon>
        <taxon>Micromonosporaceae</taxon>
        <taxon>Dactylosporangium</taxon>
    </lineage>
</organism>
<evidence type="ECO:0000313" key="8">
    <source>
        <dbReference type="EMBL" id="GGM67846.1"/>
    </source>
</evidence>
<dbReference type="GO" id="GO:0016987">
    <property type="term" value="F:sigma factor activity"/>
    <property type="evidence" value="ECO:0007669"/>
    <property type="project" value="UniProtKB-KW"/>
</dbReference>
<dbReference type="PANTHER" id="PTHR43133:SF8">
    <property type="entry name" value="RNA POLYMERASE SIGMA FACTOR HI_1459-RELATED"/>
    <property type="match status" value="1"/>
</dbReference>
<comment type="caution">
    <text evidence="8">The sequence shown here is derived from an EMBL/GenBank/DDBJ whole genome shotgun (WGS) entry which is preliminary data.</text>
</comment>
<dbReference type="SUPFAM" id="SSF88946">
    <property type="entry name" value="Sigma2 domain of RNA polymerase sigma factors"/>
    <property type="match status" value="1"/>
</dbReference>
<evidence type="ECO:0000256" key="3">
    <source>
        <dbReference type="ARBA" id="ARBA00023082"/>
    </source>
</evidence>
<feature type="domain" description="RNA polymerase sigma-70 region 2" evidence="6">
    <location>
        <begin position="24"/>
        <end position="91"/>
    </location>
</feature>
<dbReference type="AlphaFoldDB" id="A0A917UB77"/>
<dbReference type="EMBL" id="BMPI01000056">
    <property type="protein sequence ID" value="GGM67846.1"/>
    <property type="molecule type" value="Genomic_DNA"/>
</dbReference>
<dbReference type="InterPro" id="IPR036388">
    <property type="entry name" value="WH-like_DNA-bd_sf"/>
</dbReference>
<dbReference type="InterPro" id="IPR013249">
    <property type="entry name" value="RNA_pol_sigma70_r4_t2"/>
</dbReference>
<dbReference type="PANTHER" id="PTHR43133">
    <property type="entry name" value="RNA POLYMERASE ECF-TYPE SIGMA FACTO"/>
    <property type="match status" value="1"/>
</dbReference>
<dbReference type="NCBIfam" id="TIGR02937">
    <property type="entry name" value="sigma70-ECF"/>
    <property type="match status" value="1"/>
</dbReference>
<comment type="similarity">
    <text evidence="1">Belongs to the sigma-70 factor family. ECF subfamily.</text>
</comment>
<dbReference type="InterPro" id="IPR007627">
    <property type="entry name" value="RNA_pol_sigma70_r2"/>
</dbReference>
<dbReference type="Pfam" id="PF08281">
    <property type="entry name" value="Sigma70_r4_2"/>
    <property type="match status" value="1"/>
</dbReference>
<dbReference type="GO" id="GO:0003677">
    <property type="term" value="F:DNA binding"/>
    <property type="evidence" value="ECO:0007669"/>
    <property type="project" value="UniProtKB-KW"/>
</dbReference>
<dbReference type="Proteomes" id="UP000642070">
    <property type="component" value="Unassembled WGS sequence"/>
</dbReference>
<feature type="domain" description="RNA polymerase sigma factor 70 region 4 type 2" evidence="7">
    <location>
        <begin position="123"/>
        <end position="175"/>
    </location>
</feature>
<evidence type="ECO:0000256" key="5">
    <source>
        <dbReference type="ARBA" id="ARBA00023163"/>
    </source>
</evidence>
<dbReference type="Pfam" id="PF04542">
    <property type="entry name" value="Sigma70_r2"/>
    <property type="match status" value="1"/>
</dbReference>
<evidence type="ECO:0000259" key="7">
    <source>
        <dbReference type="Pfam" id="PF08281"/>
    </source>
</evidence>
<gene>
    <name evidence="8" type="primary">rpoE</name>
    <name evidence="8" type="ORF">GCM10007977_082090</name>
</gene>
<dbReference type="Gene3D" id="1.10.1740.10">
    <property type="match status" value="1"/>
</dbReference>
<keyword evidence="4" id="KW-0238">DNA-binding</keyword>